<evidence type="ECO:0000313" key="3">
    <source>
        <dbReference type="EMBL" id="UUX58335.1"/>
    </source>
</evidence>
<dbReference type="EMBL" id="CP042260">
    <property type="protein sequence ID" value="QDY66232.1"/>
    <property type="molecule type" value="Genomic_DNA"/>
</dbReference>
<dbReference type="AlphaFoldDB" id="A0A5B8IJ11"/>
<evidence type="ECO:0000313" key="4">
    <source>
        <dbReference type="Proteomes" id="UP000320717"/>
    </source>
</evidence>
<reference evidence="2 4" key="1">
    <citation type="submission" date="2019-07" db="EMBL/GenBank/DDBJ databases">
        <title>Complete Genome Sequence of drought tolerant Plant Growth-Promoting Rhizobacterium Glutamicibacter halophytocola DR408.</title>
        <authorList>
            <person name="Nishu S.D."/>
            <person name="Lee T.K."/>
        </authorList>
    </citation>
    <scope>NUCLEOTIDE SEQUENCE [LARGE SCALE GENOMIC DNA]</scope>
    <source>
        <strain evidence="2 4">DR408</strain>
    </source>
</reference>
<dbReference type="Proteomes" id="UP001060018">
    <property type="component" value="Chromosome"/>
</dbReference>
<evidence type="ECO:0000313" key="2">
    <source>
        <dbReference type="EMBL" id="QDY66232.1"/>
    </source>
</evidence>
<organism evidence="3 5">
    <name type="scientific">Glutamicibacter halophytocola</name>
    <dbReference type="NCBI Taxonomy" id="1933880"/>
    <lineage>
        <taxon>Bacteria</taxon>
        <taxon>Bacillati</taxon>
        <taxon>Actinomycetota</taxon>
        <taxon>Actinomycetes</taxon>
        <taxon>Micrococcales</taxon>
        <taxon>Micrococcaceae</taxon>
        <taxon>Glutamicibacter</taxon>
    </lineage>
</organism>
<protein>
    <submittedName>
        <fullName evidence="3">Uncharacterized protein</fullName>
    </submittedName>
</protein>
<dbReference type="OrthoDB" id="4966405at2"/>
<keyword evidence="1" id="KW-0472">Membrane</keyword>
<reference evidence="3" key="2">
    <citation type="journal article" date="2022" name="Pest Manag. Sci.">
        <title>Glutamicibacter halophytocola-mediated host fitness of potato tuber moth on Solanaceae crops.</title>
        <authorList>
            <person name="Wang W."/>
            <person name="Xiao G."/>
            <person name="Du G."/>
            <person name="Chang L."/>
            <person name="Yang Y."/>
            <person name="Ye J."/>
            <person name="Chen B."/>
        </authorList>
    </citation>
    <scope>NUCLEOTIDE SEQUENCE</scope>
    <source>
        <strain evidence="3">S2</strain>
    </source>
</reference>
<sequence length="87" mass="9762">MMLKYFGLVKSEDDSETGQIPLWQGVTKRQRLLSIAISLTLTIIMYFATSWLLESSEGFARYTPGMLACQTLLLCGVISERALLRAN</sequence>
<dbReference type="EMBL" id="CP102487">
    <property type="protein sequence ID" value="UUX58335.1"/>
    <property type="molecule type" value="Genomic_DNA"/>
</dbReference>
<keyword evidence="1" id="KW-0812">Transmembrane</keyword>
<feature type="transmembrane region" description="Helical" evidence="1">
    <location>
        <begin position="65"/>
        <end position="84"/>
    </location>
</feature>
<accession>A0A5B8IJ11</accession>
<gene>
    <name evidence="2" type="ORF">FQA45_07845</name>
    <name evidence="3" type="ORF">NUH22_13660</name>
</gene>
<dbReference type="RefSeq" id="WP_146276175.1">
    <property type="nucleotide sequence ID" value="NZ_CP042260.1"/>
</dbReference>
<feature type="transmembrane region" description="Helical" evidence="1">
    <location>
        <begin position="32"/>
        <end position="53"/>
    </location>
</feature>
<evidence type="ECO:0000313" key="5">
    <source>
        <dbReference type="Proteomes" id="UP001060018"/>
    </source>
</evidence>
<proteinExistence type="predicted"/>
<evidence type="ECO:0000256" key="1">
    <source>
        <dbReference type="SAM" id="Phobius"/>
    </source>
</evidence>
<name>A0A5B8IJ11_9MICC</name>
<dbReference type="Proteomes" id="UP000320717">
    <property type="component" value="Chromosome"/>
</dbReference>
<keyword evidence="4" id="KW-1185">Reference proteome</keyword>
<keyword evidence="1" id="KW-1133">Transmembrane helix</keyword>